<comment type="caution">
    <text evidence="1">The sequence shown here is derived from an EMBL/GenBank/DDBJ whole genome shotgun (WGS) entry which is preliminary data.</text>
</comment>
<dbReference type="Gene3D" id="2.60.40.60">
    <property type="entry name" value="Cadherins"/>
    <property type="match status" value="1"/>
</dbReference>
<gene>
    <name evidence="1" type="ORF">ATO12_06900</name>
</gene>
<dbReference type="CDD" id="cd11304">
    <property type="entry name" value="Cadherin_repeat"/>
    <property type="match status" value="1"/>
</dbReference>
<keyword evidence="2" id="KW-1185">Reference proteome</keyword>
<protein>
    <recommendedName>
        <fullName evidence="3">Cadherin domain-containing protein</fullName>
    </recommendedName>
</protein>
<evidence type="ECO:0008006" key="3">
    <source>
        <dbReference type="Google" id="ProtNLM"/>
    </source>
</evidence>
<organism evidence="1 2">
    <name type="scientific">Aquimarina atlantica</name>
    <dbReference type="NCBI Taxonomy" id="1317122"/>
    <lineage>
        <taxon>Bacteria</taxon>
        <taxon>Pseudomonadati</taxon>
        <taxon>Bacteroidota</taxon>
        <taxon>Flavobacteriia</taxon>
        <taxon>Flavobacteriales</taxon>
        <taxon>Flavobacteriaceae</taxon>
        <taxon>Aquimarina</taxon>
    </lineage>
</organism>
<proteinExistence type="predicted"/>
<evidence type="ECO:0000313" key="1">
    <source>
        <dbReference type="EMBL" id="EZH71529.1"/>
    </source>
</evidence>
<dbReference type="PROSITE" id="PS51257">
    <property type="entry name" value="PROKAR_LIPOPROTEIN"/>
    <property type="match status" value="1"/>
</dbReference>
<name>A0A023BNN9_9FLAO</name>
<dbReference type="OrthoDB" id="9765957at2"/>
<evidence type="ECO:0000313" key="2">
    <source>
        <dbReference type="Proteomes" id="UP000023541"/>
    </source>
</evidence>
<dbReference type="STRING" id="1317122.ATO12_06900"/>
<dbReference type="Proteomes" id="UP000023541">
    <property type="component" value="Unassembled WGS sequence"/>
</dbReference>
<sequence length="282" mass="31332">MSRVLKYIGAVLIQVLVFQSCSKDDSSNELENQDVPTLSVKDFTLTRGEANYSPSIGKIETISNQKDIVYKLISQEPEGALSIDTESGDLKVGDISYFDYEFFPVLTGEVEVSAGGLTKKVSVTITLTDEEESGSKVFRYQNESYSLKTYKERTFGRIEILSSGVEYGSGSQGLRGKGNVLRFSIIDKLNNISEGVVHTFTKKDIDNDYVGIAIDHDFDADSSMPSSGTKNITEAKILYKKKHNDFYDPNANYYIFNVHFMFKFSDNTTLTGTYNGGGSEAR</sequence>
<dbReference type="eggNOG" id="ENOG5032JRT">
    <property type="taxonomic scope" value="Bacteria"/>
</dbReference>
<reference evidence="1 2" key="1">
    <citation type="submission" date="2014-04" db="EMBL/GenBank/DDBJ databases">
        <title>Aquimarina sp. 22II-S11-z7 Genome Sequencing.</title>
        <authorList>
            <person name="Lai Q."/>
        </authorList>
    </citation>
    <scope>NUCLEOTIDE SEQUENCE [LARGE SCALE GENOMIC DNA]</scope>
    <source>
        <strain evidence="1 2">22II-S11-z7</strain>
    </source>
</reference>
<dbReference type="RefSeq" id="WP_034247124.1">
    <property type="nucleotide sequence ID" value="NZ_AQRA01000014.1"/>
</dbReference>
<dbReference type="EMBL" id="AQRA01000014">
    <property type="protein sequence ID" value="EZH71529.1"/>
    <property type="molecule type" value="Genomic_DNA"/>
</dbReference>
<dbReference type="AlphaFoldDB" id="A0A023BNN9"/>
<accession>A0A023BNN9</accession>